<evidence type="ECO:0008006" key="3">
    <source>
        <dbReference type="Google" id="ProtNLM"/>
    </source>
</evidence>
<keyword evidence="2" id="KW-1185">Reference proteome</keyword>
<dbReference type="OrthoDB" id="5872at2"/>
<dbReference type="EMBL" id="LWAE01000001">
    <property type="protein sequence ID" value="KZL93077.1"/>
    <property type="molecule type" value="Genomic_DNA"/>
</dbReference>
<dbReference type="InterPro" id="IPR004027">
    <property type="entry name" value="SEC_C_motif"/>
</dbReference>
<comment type="caution">
    <text evidence="1">The sequence shown here is derived from an EMBL/GenBank/DDBJ whole genome shotgun (WGS) entry which is preliminary data.</text>
</comment>
<evidence type="ECO:0000313" key="1">
    <source>
        <dbReference type="EMBL" id="KZL93077.1"/>
    </source>
</evidence>
<dbReference type="RefSeq" id="WP_066616388.1">
    <property type="nucleotide sequence ID" value="NZ_FQXL01000034.1"/>
</dbReference>
<dbReference type="SUPFAM" id="SSF103642">
    <property type="entry name" value="Sec-C motif"/>
    <property type="match status" value="1"/>
</dbReference>
<dbReference type="PANTHER" id="PTHR33747">
    <property type="entry name" value="UPF0225 PROTEIN SCO1677"/>
    <property type="match status" value="1"/>
</dbReference>
<dbReference type="Pfam" id="PF02810">
    <property type="entry name" value="SEC-C"/>
    <property type="match status" value="1"/>
</dbReference>
<gene>
    <name evidence="1" type="ORF">CLMAG_00810</name>
</gene>
<accession>A0A162TUE4</accession>
<reference evidence="1 2" key="1">
    <citation type="submission" date="2016-04" db="EMBL/GenBank/DDBJ databases">
        <title>Genome sequence of Clostridium magnum DSM 2767.</title>
        <authorList>
            <person name="Poehlein A."/>
            <person name="Uhlig R."/>
            <person name="Fischer R."/>
            <person name="Bahl H."/>
            <person name="Daniel R."/>
        </authorList>
    </citation>
    <scope>NUCLEOTIDE SEQUENCE [LARGE SCALE GENOMIC DNA]</scope>
    <source>
        <strain evidence="1 2">DSM 2767</strain>
    </source>
</reference>
<organism evidence="1 2">
    <name type="scientific">Clostridium magnum DSM 2767</name>
    <dbReference type="NCBI Taxonomy" id="1121326"/>
    <lineage>
        <taxon>Bacteria</taxon>
        <taxon>Bacillati</taxon>
        <taxon>Bacillota</taxon>
        <taxon>Clostridia</taxon>
        <taxon>Eubacteriales</taxon>
        <taxon>Clostridiaceae</taxon>
        <taxon>Clostridium</taxon>
    </lineage>
</organism>
<sequence length="167" mass="19153">MSLYKDWTDMVIDFVKTKGEAAFWEEYGSIEKHIYTKILAEHNDTISGTIKDLAAKYEASTIFFMGFLDGVNDSLLESLDLENLEEDSNISIKIDFEKLYFNMLDAKADYLYGLSQWDSIFSPEKRKEIRQQWVASKTVVNKNKIGRNDPCTCGSGKKYKHCCGKNA</sequence>
<dbReference type="PANTHER" id="PTHR33747:SF1">
    <property type="entry name" value="ADENYLATE CYCLASE-ASSOCIATED CAP C-TERMINAL DOMAIN-CONTAINING PROTEIN"/>
    <property type="match status" value="1"/>
</dbReference>
<protein>
    <recommendedName>
        <fullName evidence="3">Preprotein translocase subunit SecA</fullName>
    </recommendedName>
</protein>
<dbReference type="NCBIfam" id="NF004088">
    <property type="entry name" value="PRK05590.1"/>
    <property type="match status" value="1"/>
</dbReference>
<proteinExistence type="predicted"/>
<dbReference type="AlphaFoldDB" id="A0A162TUE4"/>
<name>A0A162TUE4_9CLOT</name>
<dbReference type="Gene3D" id="3.10.450.50">
    <property type="match status" value="1"/>
</dbReference>
<dbReference type="PATRIC" id="fig|1121326.3.peg.68"/>
<evidence type="ECO:0000313" key="2">
    <source>
        <dbReference type="Proteomes" id="UP000076603"/>
    </source>
</evidence>
<dbReference type="STRING" id="1121326.CLMAG_00810"/>
<dbReference type="Proteomes" id="UP000076603">
    <property type="component" value="Unassembled WGS sequence"/>
</dbReference>